<gene>
    <name evidence="2" type="ORF">K1X11_003655</name>
</gene>
<dbReference type="InterPro" id="IPR008266">
    <property type="entry name" value="Tyr_kinase_AS"/>
</dbReference>
<dbReference type="Gene3D" id="1.10.510.10">
    <property type="entry name" value="Transferase(Phosphotransferase) domain 1"/>
    <property type="match status" value="1"/>
</dbReference>
<dbReference type="InterPro" id="IPR011009">
    <property type="entry name" value="Kinase-like_dom_sf"/>
</dbReference>
<sequence>MSIGPSRPDYGPALHAMIARIDAELGSPAQPSRQLTTAPAAPTSRSWRQLEEAAERFAAAWTSRRDGLGSFKRIGRATIEADNTVVATTKPWEFQGWLPFASRRVLRLNGALAEVELEVTQGEVGIAILADDGSQFVGKRYVATVGRHQLQLPIRSDEVKGIVFCSTDAVETPARFCIRRTALLKIDPESPAAQHLREQFLAAGNPPPETDDPDAVPATVPLVLFHLLGQGKLHAVRALLHAARQLTGDTPAWFPARLSELLQQFDGLKDRGDQPTAVPPATTTPTPSTSPEPTERAAAELLALRHLTTGADLVPLQLELLEFGFTLDLIGSVHAKPLQFTWQRQALASTLVPRGLLASLLAVIGDRLRGDLQSLRVEASTTTTGTELWLHSDLAHGDLQYRDFTGNAAALHHHLNDPRCASPRLEHRLGEENAIGLIWPDTNEEADLPDLSWTAGDDVAATTQLYIGQNGGEIRRRGGLCYKLSPTESTKPNDLVDEAKLSRQLAELDFVVPVLSAHRWPEGSAMSYPFQAGTTLAQAALDATPAPVDQPAIIRQVTDALVELNQRGIQHRDVRAENILLRPDGTIVVLDFDQARPHADADDFGNEWDAEAVCAGFGGMLRQLHWERDYLATAGQLGFAWELGRHSAANSPGKHACYYAWRWGPLALEGERPWSLRWQLLRPAFRREGVAPGRFLELGANLGLLSTYASLEGWEARGIERDGVAVTAAQRIAATLGASSQFSRGDLTSPALFADLDDTYDMVSALSVVHWLPDPAPVEAFLRRQPRLLFEGHRAIADEEAYLHELGFETVSLLGYSERLRPILLATRAS</sequence>
<dbReference type="Gene3D" id="3.40.50.150">
    <property type="entry name" value="Vaccinia Virus protein VP39"/>
    <property type="match status" value="1"/>
</dbReference>
<evidence type="ECO:0000313" key="3">
    <source>
        <dbReference type="Proteomes" id="UP000738431"/>
    </source>
</evidence>
<accession>A0ABZ1C9W7</accession>
<dbReference type="EMBL" id="CP139781">
    <property type="protein sequence ID" value="WRQ88484.1"/>
    <property type="molecule type" value="Genomic_DNA"/>
</dbReference>
<dbReference type="Proteomes" id="UP000738431">
    <property type="component" value="Chromosome"/>
</dbReference>
<feature type="region of interest" description="Disordered" evidence="1">
    <location>
        <begin position="269"/>
        <end position="295"/>
    </location>
</feature>
<dbReference type="SUPFAM" id="SSF56112">
    <property type="entry name" value="Protein kinase-like (PK-like)"/>
    <property type="match status" value="1"/>
</dbReference>
<feature type="compositionally biased region" description="Low complexity" evidence="1">
    <location>
        <begin position="275"/>
        <end position="292"/>
    </location>
</feature>
<dbReference type="SUPFAM" id="SSF53335">
    <property type="entry name" value="S-adenosyl-L-methionine-dependent methyltransferases"/>
    <property type="match status" value="1"/>
</dbReference>
<organism evidence="2 3">
    <name type="scientific">Actomonas aquatica</name>
    <dbReference type="NCBI Taxonomy" id="2866162"/>
    <lineage>
        <taxon>Bacteria</taxon>
        <taxon>Pseudomonadati</taxon>
        <taxon>Verrucomicrobiota</taxon>
        <taxon>Opitutia</taxon>
        <taxon>Opitutales</taxon>
        <taxon>Opitutaceae</taxon>
        <taxon>Actomonas</taxon>
    </lineage>
</organism>
<keyword evidence="2" id="KW-0418">Kinase</keyword>
<evidence type="ECO:0000256" key="1">
    <source>
        <dbReference type="SAM" id="MobiDB-lite"/>
    </source>
</evidence>
<dbReference type="RefSeq" id="WP_221032920.1">
    <property type="nucleotide sequence ID" value="NZ_CP139781.1"/>
</dbReference>
<dbReference type="GO" id="GO:0016301">
    <property type="term" value="F:kinase activity"/>
    <property type="evidence" value="ECO:0007669"/>
    <property type="project" value="UniProtKB-KW"/>
</dbReference>
<keyword evidence="2" id="KW-0808">Transferase</keyword>
<dbReference type="InterPro" id="IPR029063">
    <property type="entry name" value="SAM-dependent_MTases_sf"/>
</dbReference>
<name>A0ABZ1C9W7_9BACT</name>
<proteinExistence type="predicted"/>
<dbReference type="PROSITE" id="PS00109">
    <property type="entry name" value="PROTEIN_KINASE_TYR"/>
    <property type="match status" value="1"/>
</dbReference>
<reference evidence="2 3" key="1">
    <citation type="submission" date="2023-12" db="EMBL/GenBank/DDBJ databases">
        <title>Description of an unclassified Opitutus bacterium of Verrucomicrobiota.</title>
        <authorList>
            <person name="Zhang D.-F."/>
        </authorList>
    </citation>
    <scope>NUCLEOTIDE SEQUENCE [LARGE SCALE GENOMIC DNA]</scope>
    <source>
        <strain evidence="2 3">WL0086</strain>
    </source>
</reference>
<keyword evidence="3" id="KW-1185">Reference proteome</keyword>
<evidence type="ECO:0000313" key="2">
    <source>
        <dbReference type="EMBL" id="WRQ88484.1"/>
    </source>
</evidence>
<dbReference type="Pfam" id="PF06293">
    <property type="entry name" value="Kdo"/>
    <property type="match status" value="1"/>
</dbReference>
<protein>
    <submittedName>
        <fullName evidence="2">Lipopolysaccharide kinase InaA family protein</fullName>
    </submittedName>
</protein>